<dbReference type="PANTHER" id="PTHR43381">
    <property type="entry name" value="TRANSLATION INITIATION FACTOR IF-2-RELATED"/>
    <property type="match status" value="1"/>
</dbReference>
<dbReference type="InterPro" id="IPR027417">
    <property type="entry name" value="P-loop_NTPase"/>
</dbReference>
<dbReference type="InterPro" id="IPR005225">
    <property type="entry name" value="Small_GTP-bd"/>
</dbReference>
<keyword evidence="6" id="KW-0342">GTP-binding</keyword>
<dbReference type="SUPFAM" id="SSF52156">
    <property type="entry name" value="Initiation factor IF2/eIF5b, domain 3"/>
    <property type="match status" value="1"/>
</dbReference>
<dbReference type="STRING" id="948595.L2GXU9"/>
<dbReference type="GO" id="GO:0005739">
    <property type="term" value="C:mitochondrion"/>
    <property type="evidence" value="ECO:0007669"/>
    <property type="project" value="TreeGrafter"/>
</dbReference>
<dbReference type="VEuPathDB" id="MicrosporidiaDB:VCUG_00233"/>
<dbReference type="PROSITE" id="PS51722">
    <property type="entry name" value="G_TR_2"/>
    <property type="match status" value="1"/>
</dbReference>
<dbReference type="PRINTS" id="PR00315">
    <property type="entry name" value="ELONGATNFCT"/>
</dbReference>
<dbReference type="Pfam" id="PF11987">
    <property type="entry name" value="IF-2"/>
    <property type="match status" value="1"/>
</dbReference>
<feature type="region of interest" description="Disordered" evidence="8">
    <location>
        <begin position="1"/>
        <end position="32"/>
    </location>
</feature>
<dbReference type="CDD" id="cd01887">
    <property type="entry name" value="IF2_eIF5B"/>
    <property type="match status" value="1"/>
</dbReference>
<dbReference type="RefSeq" id="XP_008073254.1">
    <property type="nucleotide sequence ID" value="XM_008075063.1"/>
</dbReference>
<evidence type="ECO:0000256" key="1">
    <source>
        <dbReference type="ARBA" id="ARBA00007733"/>
    </source>
</evidence>
<dbReference type="AlphaFoldDB" id="L2GXU9"/>
<dbReference type="OMA" id="FRQSKPA"/>
<dbReference type="Proteomes" id="UP000011081">
    <property type="component" value="Unassembled WGS sequence"/>
</dbReference>
<dbReference type="Gene3D" id="2.40.30.10">
    <property type="entry name" value="Translation factors"/>
    <property type="match status" value="2"/>
</dbReference>
<dbReference type="GeneID" id="19878123"/>
<accession>L2GXU9</accession>
<feature type="domain" description="Tr-type G" evidence="9">
    <location>
        <begin position="196"/>
        <end position="413"/>
    </location>
</feature>
<dbReference type="GO" id="GO:0003743">
    <property type="term" value="F:translation initiation factor activity"/>
    <property type="evidence" value="ECO:0007669"/>
    <property type="project" value="UniProtKB-KW"/>
</dbReference>
<evidence type="ECO:0000256" key="8">
    <source>
        <dbReference type="SAM" id="MobiDB-lite"/>
    </source>
</evidence>
<dbReference type="Pfam" id="PF14578">
    <property type="entry name" value="GTP_EFTU_D4"/>
    <property type="match status" value="1"/>
</dbReference>
<proteinExistence type="inferred from homology"/>
<dbReference type="InterPro" id="IPR009000">
    <property type="entry name" value="Transl_B-barrel_sf"/>
</dbReference>
<dbReference type="CDD" id="cd03703">
    <property type="entry name" value="aeIF5B_II"/>
    <property type="match status" value="1"/>
</dbReference>
<dbReference type="EMBL" id="GL877406">
    <property type="protein sequence ID" value="ELA48192.1"/>
    <property type="molecule type" value="Genomic_DNA"/>
</dbReference>
<dbReference type="InterPro" id="IPR029459">
    <property type="entry name" value="EFTU-type"/>
</dbReference>
<dbReference type="InterPro" id="IPR036925">
    <property type="entry name" value="TIF_IF2_dom3_sf"/>
</dbReference>
<keyword evidence="11" id="KW-1185">Reference proteome</keyword>
<feature type="compositionally biased region" description="Basic and acidic residues" evidence="8">
    <location>
        <begin position="49"/>
        <end position="69"/>
    </location>
</feature>
<evidence type="ECO:0000256" key="6">
    <source>
        <dbReference type="ARBA" id="ARBA00023134"/>
    </source>
</evidence>
<evidence type="ECO:0000313" key="10">
    <source>
        <dbReference type="EMBL" id="ELA48192.1"/>
    </source>
</evidence>
<feature type="compositionally biased region" description="Basic and acidic residues" evidence="8">
    <location>
        <begin position="93"/>
        <end position="147"/>
    </location>
</feature>
<dbReference type="NCBIfam" id="NF003078">
    <property type="entry name" value="PRK04004.1"/>
    <property type="match status" value="1"/>
</dbReference>
<evidence type="ECO:0000256" key="5">
    <source>
        <dbReference type="ARBA" id="ARBA00022917"/>
    </source>
</evidence>
<evidence type="ECO:0000313" key="11">
    <source>
        <dbReference type="Proteomes" id="UP000011081"/>
    </source>
</evidence>
<dbReference type="GO" id="GO:0005525">
    <property type="term" value="F:GTP binding"/>
    <property type="evidence" value="ECO:0007669"/>
    <property type="project" value="UniProtKB-KW"/>
</dbReference>
<dbReference type="Gene3D" id="3.40.50.10050">
    <property type="entry name" value="Translation initiation factor IF- 2, domain 3"/>
    <property type="match status" value="1"/>
</dbReference>
<dbReference type="InParanoid" id="L2GXU9"/>
<evidence type="ECO:0000256" key="2">
    <source>
        <dbReference type="ARBA" id="ARBA00013824"/>
    </source>
</evidence>
<evidence type="ECO:0000256" key="7">
    <source>
        <dbReference type="ARBA" id="ARBA00032478"/>
    </source>
</evidence>
<comment type="similarity">
    <text evidence="1">Belongs to the TRAFAC class translation factor GTPase superfamily. Classic translation factor GTPase family. IF-2 subfamily.</text>
</comment>
<feature type="region of interest" description="Disordered" evidence="8">
    <location>
        <begin position="49"/>
        <end position="147"/>
    </location>
</feature>
<dbReference type="FunFam" id="3.40.50.300:FF:000112">
    <property type="entry name" value="Eukaryotic translation initiation factor 5B"/>
    <property type="match status" value="1"/>
</dbReference>
<dbReference type="Gene3D" id="3.40.50.300">
    <property type="entry name" value="P-loop containing nucleotide triphosphate hydrolases"/>
    <property type="match status" value="1"/>
</dbReference>
<name>L2GXU9_VAVCU</name>
<dbReference type="SUPFAM" id="SSF50447">
    <property type="entry name" value="Translation proteins"/>
    <property type="match status" value="1"/>
</dbReference>
<keyword evidence="3 10" id="KW-0396">Initiation factor</keyword>
<dbReference type="HOGENOM" id="CLU_002656_3_3_1"/>
<keyword evidence="4" id="KW-0547">Nucleotide-binding</keyword>
<gene>
    <name evidence="10" type="ORF">VCUG_00233</name>
</gene>
<dbReference type="InterPro" id="IPR023115">
    <property type="entry name" value="TIF_IF2_dom3"/>
</dbReference>
<dbReference type="SUPFAM" id="SSF52540">
    <property type="entry name" value="P-loop containing nucleoside triphosphate hydrolases"/>
    <property type="match status" value="1"/>
</dbReference>
<reference evidence="11" key="1">
    <citation type="submission" date="2011-03" db="EMBL/GenBank/DDBJ databases">
        <title>The genome sequence of Vavraia culicis strain floridensis.</title>
        <authorList>
            <consortium name="The Broad Institute Genome Sequencing Platform"/>
            <person name="Cuomo C."/>
            <person name="Becnel J."/>
            <person name="Sanscrainte N."/>
            <person name="Young S.K."/>
            <person name="Zeng Q."/>
            <person name="Gargeya S."/>
            <person name="Fitzgerald M."/>
            <person name="Haas B."/>
            <person name="Abouelleil A."/>
            <person name="Alvarado L."/>
            <person name="Arachchi H.M."/>
            <person name="Berlin A."/>
            <person name="Chapman S.B."/>
            <person name="Gearin G."/>
            <person name="Goldberg J."/>
            <person name="Griggs A."/>
            <person name="Gujja S."/>
            <person name="Hansen M."/>
            <person name="Heiman D."/>
            <person name="Howarth C."/>
            <person name="Larimer J."/>
            <person name="Lui A."/>
            <person name="MacDonald P.J.P."/>
            <person name="McCowen C."/>
            <person name="Montmayeur A."/>
            <person name="Murphy C."/>
            <person name="Neiman D."/>
            <person name="Pearson M."/>
            <person name="Priest M."/>
            <person name="Roberts A."/>
            <person name="Saif S."/>
            <person name="Shea T."/>
            <person name="Sisk P."/>
            <person name="Stolte C."/>
            <person name="Sykes S."/>
            <person name="Wortman J."/>
            <person name="Nusbaum C."/>
            <person name="Birren B."/>
        </authorList>
    </citation>
    <scope>NUCLEOTIDE SEQUENCE [LARGE SCALE GENOMIC DNA]</scope>
    <source>
        <strain evidence="11">floridensis</strain>
    </source>
</reference>
<evidence type="ECO:0000256" key="4">
    <source>
        <dbReference type="ARBA" id="ARBA00022741"/>
    </source>
</evidence>
<dbReference type="InterPro" id="IPR015760">
    <property type="entry name" value="TIF_IF2"/>
</dbReference>
<dbReference type="InterPro" id="IPR000795">
    <property type="entry name" value="T_Tr_GTP-bd_dom"/>
</dbReference>
<evidence type="ECO:0000259" key="9">
    <source>
        <dbReference type="PROSITE" id="PS51722"/>
    </source>
</evidence>
<dbReference type="FunFam" id="2.40.30.10:FF:000013">
    <property type="entry name" value="eukaryotic translation initiation factor 5B"/>
    <property type="match status" value="1"/>
</dbReference>
<dbReference type="GO" id="GO:0003924">
    <property type="term" value="F:GTPase activity"/>
    <property type="evidence" value="ECO:0007669"/>
    <property type="project" value="InterPro"/>
</dbReference>
<sequence>MAEKMEKSSNEKKSGMMLKPRKKEKKEKNKREVVDKKVEIVEQNCPEANKKENVENNETVKEVTKKKEAVGTQSAAGSKRRPNIAFLKQQAEMMRKQEEEMKMKKEALRQKEMEETRKQKEKEEKLKEEQRMKAAEKKEADAKPEGVKNDKKTVEELLKNLNLGNLRIRKIERTVSGDKNEVAKPAKKEYKKDFFYKAPIVCILGHVDTGKTKILDKLRESNVQGGEAGGITQQIGATFFPYSELVNKTNTKFDFDNDVPGLLVIDTPGHETFSNLRSRGSSMCDFAILVVDVLHALEKQTLESIELLKLRKTPFLIALNKIDRVYQWKSEADGFHHFDLQRQSAVTKTEFTDKLNHIILKFAEMGLNTRLFYENPDERKFINIIPTSAITGEGLSDLVKKIIELSSKYMKNKITFKDKMEATVLEVKNVEGIGITVDAIVSNGSLSENDRIVLCGLDGPIVTNVRSLLVPEPLKELRIKSVYKNIKCVKASLGIKIVANDLERTIAGSRILRVRDYGDEEDAKQQVMEDIKELANLEKIGIHLQASSLGSLEALIALVKNENIPVASVGIGKNLSRKDILKMKAIKEKDVNVGIMLCFDTKIDKEMMDLAESQHIKIFEAQIIYNLIDKYKEYTEKLISMNKKKNMAELVYPCKLQIIPEYIFTKRSPLILGIEIIEGKLKINMPLFVKHEDEIIQVGKVTSMIMEKKSVEVADKGGKLSIKIETTDAPKLIGRDIKVTDLMYSTLTRRSIDVLKEFYKDEITDDAWRLVMEIKQFLGII</sequence>
<dbReference type="OrthoDB" id="4928at2759"/>
<dbReference type="FunCoup" id="L2GXU9">
    <property type="interactions" value="160"/>
</dbReference>
<evidence type="ECO:0000256" key="3">
    <source>
        <dbReference type="ARBA" id="ARBA00022540"/>
    </source>
</evidence>
<dbReference type="Pfam" id="PF00009">
    <property type="entry name" value="GTP_EFTU"/>
    <property type="match status" value="1"/>
</dbReference>
<keyword evidence="5" id="KW-0648">Protein biosynthesis</keyword>
<dbReference type="PANTHER" id="PTHR43381:SF4">
    <property type="entry name" value="EUKARYOTIC TRANSLATION INITIATION FACTOR 5B"/>
    <property type="match status" value="1"/>
</dbReference>
<feature type="compositionally biased region" description="Basic and acidic residues" evidence="8">
    <location>
        <begin position="1"/>
        <end position="14"/>
    </location>
</feature>
<organism evidence="10 11">
    <name type="scientific">Vavraia culicis (isolate floridensis)</name>
    <name type="common">Microsporidian parasite</name>
    <dbReference type="NCBI Taxonomy" id="948595"/>
    <lineage>
        <taxon>Eukaryota</taxon>
        <taxon>Fungi</taxon>
        <taxon>Fungi incertae sedis</taxon>
        <taxon>Microsporidia</taxon>
        <taxon>Pleistophoridae</taxon>
        <taxon>Vavraia</taxon>
    </lineage>
</organism>
<protein>
    <recommendedName>
        <fullName evidence="2">Eukaryotic translation initiation factor 5B</fullName>
    </recommendedName>
    <alternativeName>
        <fullName evidence="7">Translation initiation factor IF-2</fullName>
    </alternativeName>
</protein>
<dbReference type="NCBIfam" id="TIGR00231">
    <property type="entry name" value="small_GTP"/>
    <property type="match status" value="1"/>
</dbReference>